<reference evidence="1" key="2">
    <citation type="submission" date="2020-07" db="EMBL/GenBank/DDBJ databases">
        <authorList>
            <person name="Vera ALvarez R."/>
            <person name="Arias-Moreno D.M."/>
            <person name="Jimenez-Jacinto V."/>
            <person name="Jimenez-Bremont J.F."/>
            <person name="Swaminathan K."/>
            <person name="Moose S.P."/>
            <person name="Guerrero-Gonzalez M.L."/>
            <person name="Marino-Ramirez L."/>
            <person name="Landsman D."/>
            <person name="Rodriguez-Kessler M."/>
            <person name="Delgado-Sanchez P."/>
        </authorList>
    </citation>
    <scope>NUCLEOTIDE SEQUENCE</scope>
    <source>
        <tissue evidence="1">Cladode</tissue>
    </source>
</reference>
<sequence>MTRGFSIFLKNTTQHLASCLYHKSHLPTSPFTSKRENETKIKLEILNFGLPCISSSSKLDNERGHFHCSQGTSEIHIHPVLQALQPLHIRSKFCSYLSMSHMAQTLHHHKLHKH</sequence>
<organism evidence="1">
    <name type="scientific">Opuntia streptacantha</name>
    <name type="common">Prickly pear cactus</name>
    <name type="synonym">Opuntia cardona</name>
    <dbReference type="NCBI Taxonomy" id="393608"/>
    <lineage>
        <taxon>Eukaryota</taxon>
        <taxon>Viridiplantae</taxon>
        <taxon>Streptophyta</taxon>
        <taxon>Embryophyta</taxon>
        <taxon>Tracheophyta</taxon>
        <taxon>Spermatophyta</taxon>
        <taxon>Magnoliopsida</taxon>
        <taxon>eudicotyledons</taxon>
        <taxon>Gunneridae</taxon>
        <taxon>Pentapetalae</taxon>
        <taxon>Caryophyllales</taxon>
        <taxon>Cactineae</taxon>
        <taxon>Cactaceae</taxon>
        <taxon>Opuntioideae</taxon>
        <taxon>Opuntia</taxon>
    </lineage>
</organism>
<protein>
    <submittedName>
        <fullName evidence="1">Uncharacterized protein</fullName>
    </submittedName>
</protein>
<accession>A0A7C9E3J0</accession>
<evidence type="ECO:0000313" key="1">
    <source>
        <dbReference type="EMBL" id="MBA4658022.1"/>
    </source>
</evidence>
<dbReference type="EMBL" id="GISG01198712">
    <property type="protein sequence ID" value="MBA4658022.1"/>
    <property type="molecule type" value="Transcribed_RNA"/>
</dbReference>
<proteinExistence type="predicted"/>
<name>A0A7C9E3J0_OPUST</name>
<dbReference type="AlphaFoldDB" id="A0A7C9E3J0"/>
<reference evidence="1" key="1">
    <citation type="journal article" date="2013" name="J. Plant Res.">
        <title>Effect of fungi and light on seed germination of three Opuntia species from semiarid lands of central Mexico.</title>
        <authorList>
            <person name="Delgado-Sanchez P."/>
            <person name="Jimenez-Bremont J.F."/>
            <person name="Guerrero-Gonzalez Mde L."/>
            <person name="Flores J."/>
        </authorList>
    </citation>
    <scope>NUCLEOTIDE SEQUENCE</scope>
    <source>
        <tissue evidence="1">Cladode</tissue>
    </source>
</reference>